<dbReference type="RefSeq" id="WP_209705321.1">
    <property type="nucleotide sequence ID" value="NZ_JAFIDA010000001.1"/>
</dbReference>
<evidence type="ECO:0000313" key="8">
    <source>
        <dbReference type="Proteomes" id="UP000675163"/>
    </source>
</evidence>
<dbReference type="GO" id="GO:0016020">
    <property type="term" value="C:membrane"/>
    <property type="evidence" value="ECO:0007669"/>
    <property type="project" value="UniProtKB-SubCell"/>
</dbReference>
<organism evidence="7 8">
    <name type="scientific">Leucobacter exalbidus</name>
    <dbReference type="NCBI Taxonomy" id="662960"/>
    <lineage>
        <taxon>Bacteria</taxon>
        <taxon>Bacillati</taxon>
        <taxon>Actinomycetota</taxon>
        <taxon>Actinomycetes</taxon>
        <taxon>Micrococcales</taxon>
        <taxon>Microbacteriaceae</taxon>
        <taxon>Leucobacter</taxon>
    </lineage>
</organism>
<dbReference type="Proteomes" id="UP000675163">
    <property type="component" value="Unassembled WGS sequence"/>
</dbReference>
<feature type="transmembrane region" description="Helical" evidence="5">
    <location>
        <begin position="248"/>
        <end position="275"/>
    </location>
</feature>
<comment type="subcellular location">
    <subcellularLocation>
        <location evidence="1">Membrane</location>
        <topology evidence="1">Multi-pass membrane protein</topology>
    </subcellularLocation>
</comment>
<keyword evidence="2 5" id="KW-0812">Transmembrane</keyword>
<evidence type="ECO:0000259" key="6">
    <source>
        <dbReference type="Pfam" id="PF12698"/>
    </source>
</evidence>
<dbReference type="InterPro" id="IPR013525">
    <property type="entry name" value="ABC2_TM"/>
</dbReference>
<keyword evidence="8" id="KW-1185">Reference proteome</keyword>
<gene>
    <name evidence="7" type="ORF">JOF28_001652</name>
</gene>
<dbReference type="PANTHER" id="PTHR43471">
    <property type="entry name" value="ABC TRANSPORTER PERMEASE"/>
    <property type="match status" value="1"/>
</dbReference>
<evidence type="ECO:0000256" key="4">
    <source>
        <dbReference type="ARBA" id="ARBA00023136"/>
    </source>
</evidence>
<keyword evidence="3 5" id="KW-1133">Transmembrane helix</keyword>
<dbReference type="AlphaFoldDB" id="A0A940PUG1"/>
<evidence type="ECO:0000256" key="2">
    <source>
        <dbReference type="ARBA" id="ARBA00022692"/>
    </source>
</evidence>
<dbReference type="GO" id="GO:0140359">
    <property type="term" value="F:ABC-type transporter activity"/>
    <property type="evidence" value="ECO:0007669"/>
    <property type="project" value="InterPro"/>
</dbReference>
<protein>
    <submittedName>
        <fullName evidence="7">ABC-2 type transport system permease protein</fullName>
    </submittedName>
</protein>
<reference evidence="7" key="1">
    <citation type="submission" date="2021-02" db="EMBL/GenBank/DDBJ databases">
        <title>Sequencing the genomes of 1000 actinobacteria strains.</title>
        <authorList>
            <person name="Klenk H.-P."/>
        </authorList>
    </citation>
    <scope>NUCLEOTIDE SEQUENCE</scope>
    <source>
        <strain evidence="7">DSM 22850</strain>
    </source>
</reference>
<name>A0A940PUG1_9MICO</name>
<evidence type="ECO:0000256" key="1">
    <source>
        <dbReference type="ARBA" id="ARBA00004141"/>
    </source>
</evidence>
<dbReference type="Pfam" id="PF12698">
    <property type="entry name" value="ABC2_membrane_3"/>
    <property type="match status" value="1"/>
</dbReference>
<evidence type="ECO:0000256" key="3">
    <source>
        <dbReference type="ARBA" id="ARBA00022989"/>
    </source>
</evidence>
<feature type="domain" description="ABC-2 type transporter transmembrane" evidence="6">
    <location>
        <begin position="41"/>
        <end position="355"/>
    </location>
</feature>
<keyword evidence="4 5" id="KW-0472">Membrane</keyword>
<dbReference type="PANTHER" id="PTHR43471:SF3">
    <property type="entry name" value="ABC TRANSPORTER PERMEASE PROTEIN NATB"/>
    <property type="match status" value="1"/>
</dbReference>
<evidence type="ECO:0000256" key="5">
    <source>
        <dbReference type="SAM" id="Phobius"/>
    </source>
</evidence>
<accession>A0A940PUG1</accession>
<feature type="transmembrane region" description="Helical" evidence="5">
    <location>
        <begin position="216"/>
        <end position="236"/>
    </location>
</feature>
<feature type="transmembrane region" description="Helical" evidence="5">
    <location>
        <begin position="287"/>
        <end position="316"/>
    </location>
</feature>
<dbReference type="EMBL" id="JAFIDA010000001">
    <property type="protein sequence ID" value="MBP1326420.1"/>
    <property type="molecule type" value="Genomic_DNA"/>
</dbReference>
<feature type="transmembrane region" description="Helical" evidence="5">
    <location>
        <begin position="336"/>
        <end position="358"/>
    </location>
</feature>
<evidence type="ECO:0000313" key="7">
    <source>
        <dbReference type="EMBL" id="MBP1326420.1"/>
    </source>
</evidence>
<feature type="transmembrane region" description="Helical" evidence="5">
    <location>
        <begin position="157"/>
        <end position="182"/>
    </location>
</feature>
<comment type="caution">
    <text evidence="7">The sequence shown here is derived from an EMBL/GenBank/DDBJ whole genome shotgun (WGS) entry which is preliminary data.</text>
</comment>
<proteinExistence type="predicted"/>
<feature type="transmembrane region" description="Helical" evidence="5">
    <location>
        <begin position="33"/>
        <end position="56"/>
    </location>
</feature>
<sequence>MSTSTPTHRRLTPAAATWLVAEREITTRLRSKAFLISAGLLLFFVLAGVIASGVIANSGGFGDPAKVAVVAGTGAASTSDPAAQLEAAGLEVTSAPDRAAAERLVLDGDVEAAVIPGGDTPVGLTVLTNDSAPGEVMQALSAAPTLEILAPTSDNPMVAYLISIAFGMVFMMSAITFGTTIAQSVVEEKQTRIVEILLSTVSARTMLAGKILGNSLLALAQVVAIAALASVGMLATGQDLLLGELGIALIWFGILFAFGFVLLAALYAALASLVSRQEDIGSVSSPVMMLVMLPYIGVIVFNDNPTALAIMSYIPFSAPVGMPMRLYLGTAAWWEPILSVLILLVSIAIVWALGARIYEGSILRTGTRVKIADALKR</sequence>